<name>A0A450YFB0_9GAMM</name>
<evidence type="ECO:0000313" key="1">
    <source>
        <dbReference type="EMBL" id="VFK40224.1"/>
    </source>
</evidence>
<reference evidence="1" key="1">
    <citation type="submission" date="2019-02" db="EMBL/GenBank/DDBJ databases">
        <authorList>
            <person name="Gruber-Vodicka R. H."/>
            <person name="Seah K. B. B."/>
        </authorList>
    </citation>
    <scope>NUCLEOTIDE SEQUENCE</scope>
    <source>
        <strain evidence="1">BECK_BZ123</strain>
    </source>
</reference>
<gene>
    <name evidence="1" type="ORF">BECKTC1821D_GA0114238_10098</name>
</gene>
<accession>A0A450YFB0</accession>
<protein>
    <submittedName>
        <fullName evidence="1">Uncharacterized protein</fullName>
    </submittedName>
</protein>
<dbReference type="EMBL" id="CAADFS010000009">
    <property type="protein sequence ID" value="VFK40224.1"/>
    <property type="molecule type" value="Genomic_DNA"/>
</dbReference>
<sequence length="150" mass="17001">MLGERGRFAIAVNACRMGISVRFATDIPYRSAIPRLEYVSASRQNPNGVFLAWASEFLFFQNLNILKRTSTKPTSKVVLARVETAIHSIRSIPMRDPISFGSAFVVNRTLFKVSEKQKFRRTGARARNTPFGFWREAPTCSYPIPPRQST</sequence>
<dbReference type="AlphaFoldDB" id="A0A450YFB0"/>
<proteinExistence type="predicted"/>
<organism evidence="1">
    <name type="scientific">Candidatus Kentrum sp. TC</name>
    <dbReference type="NCBI Taxonomy" id="2126339"/>
    <lineage>
        <taxon>Bacteria</taxon>
        <taxon>Pseudomonadati</taxon>
        <taxon>Pseudomonadota</taxon>
        <taxon>Gammaproteobacteria</taxon>
        <taxon>Candidatus Kentrum</taxon>
    </lineage>
</organism>